<reference evidence="6 7" key="1">
    <citation type="journal article" date="2013" name="J. Bacteriol.">
        <title>Roles of HynAB and Ech, the only two hydrogenases found in the model sulfate reducer Desulfovibrio gigas.</title>
        <authorList>
            <person name="Morais-Silva F.O."/>
            <person name="Santos C.I."/>
            <person name="Rodrigues R."/>
            <person name="Pereira I.A."/>
            <person name="Rodrigues-Pousada C."/>
        </authorList>
    </citation>
    <scope>NUCLEOTIDE SEQUENCE [LARGE SCALE GENOMIC DNA]</scope>
    <source>
        <strain evidence="7">ATCC 19364 / DSM 1382 / NCIMB 9332 / VKM B-1759</strain>
    </source>
</reference>
<gene>
    <name evidence="4" type="primary">hpf</name>
    <name evidence="6" type="ORF">DGI_2417</name>
</gene>
<evidence type="ECO:0000313" key="6">
    <source>
        <dbReference type="EMBL" id="AGW14165.1"/>
    </source>
</evidence>
<dbReference type="RefSeq" id="WP_021761148.1">
    <property type="nucleotide sequence ID" value="NC_022444.1"/>
</dbReference>
<protein>
    <recommendedName>
        <fullName evidence="3 4">Ribosome hibernation promoting factor</fullName>
        <shortName evidence="4">HPF</shortName>
    </recommendedName>
</protein>
<dbReference type="Proteomes" id="UP000016587">
    <property type="component" value="Chromosome"/>
</dbReference>
<comment type="similarity">
    <text evidence="4">Belongs to the HPF/YfiA ribosome-associated protein family. Long HPF subfamily.</text>
</comment>
<evidence type="ECO:0000313" key="7">
    <source>
        <dbReference type="Proteomes" id="UP000016587"/>
    </source>
</evidence>
<dbReference type="InterPro" id="IPR003489">
    <property type="entry name" value="RHF/RaiA"/>
</dbReference>
<feature type="domain" description="Sigma 54 modulation/S30EA ribosomal protein C-terminal" evidence="5">
    <location>
        <begin position="127"/>
        <end position="181"/>
    </location>
</feature>
<comment type="function">
    <text evidence="4">Required for dimerization of active 70S ribosomes into 100S ribosomes in stationary phase; 100S ribosomes are translationally inactive and sometimes present during exponential growth.</text>
</comment>
<comment type="subunit">
    <text evidence="4">Interacts with 100S ribosomes.</text>
</comment>
<dbReference type="InterPro" id="IPR050574">
    <property type="entry name" value="HPF/YfiA_ribosome-assoc"/>
</dbReference>
<comment type="subcellular location">
    <subcellularLocation>
        <location evidence="4">Cytoplasm</location>
    </subcellularLocation>
</comment>
<keyword evidence="6" id="KW-0689">Ribosomal protein</keyword>
<keyword evidence="6" id="KW-0687">Ribonucleoprotein</keyword>
<evidence type="ECO:0000256" key="2">
    <source>
        <dbReference type="ARBA" id="ARBA00038695"/>
    </source>
</evidence>
<dbReference type="Pfam" id="PF16321">
    <property type="entry name" value="Ribosom_S30AE_C"/>
    <property type="match status" value="1"/>
</dbReference>
<keyword evidence="1 4" id="KW-0810">Translation regulation</keyword>
<dbReference type="InterPro" id="IPR036567">
    <property type="entry name" value="RHF-like"/>
</dbReference>
<dbReference type="CDD" id="cd00552">
    <property type="entry name" value="RaiA"/>
    <property type="match status" value="1"/>
</dbReference>
<dbReference type="NCBIfam" id="TIGR00741">
    <property type="entry name" value="yfiA"/>
    <property type="match status" value="1"/>
</dbReference>
<evidence type="ECO:0000256" key="4">
    <source>
        <dbReference type="HAMAP-Rule" id="MF_00839"/>
    </source>
</evidence>
<dbReference type="Gene3D" id="3.30.160.100">
    <property type="entry name" value="Ribosome hibernation promotion factor-like"/>
    <property type="match status" value="1"/>
</dbReference>
<keyword evidence="4" id="KW-0963">Cytoplasm</keyword>
<dbReference type="SUPFAM" id="SSF69754">
    <property type="entry name" value="Ribosome binding protein Y (YfiA homologue)"/>
    <property type="match status" value="1"/>
</dbReference>
<dbReference type="InterPro" id="IPR038416">
    <property type="entry name" value="Ribosom_S30AE_C_sf"/>
</dbReference>
<reference evidence="7" key="2">
    <citation type="submission" date="2013-07" db="EMBL/GenBank/DDBJ databases">
        <authorList>
            <person name="Morais-Silva F.O."/>
            <person name="Rezende A.M."/>
            <person name="Pimentel C."/>
            <person name="Resende D.M."/>
            <person name="Santos C.I."/>
            <person name="Clemente C."/>
            <person name="de Oliveira L.M."/>
            <person name="da Silva S.M."/>
            <person name="Costa D.A."/>
            <person name="Varela-Raposo A."/>
            <person name="Horacio E.C.A."/>
            <person name="Matos M."/>
            <person name="Flores O."/>
            <person name="Ruiz J.C."/>
            <person name="Rodrigues-Pousada C."/>
        </authorList>
    </citation>
    <scope>NUCLEOTIDE SEQUENCE [LARGE SCALE GENOMIC DNA]</scope>
    <source>
        <strain evidence="7">ATCC 19364 / DSM 1382 / NCIMB 9332 / VKM B-1759</strain>
    </source>
</reference>
<dbReference type="OrthoDB" id="9794975at2"/>
<dbReference type="PANTHER" id="PTHR33231">
    <property type="entry name" value="30S RIBOSOMAL PROTEIN"/>
    <property type="match status" value="1"/>
</dbReference>
<dbReference type="eggNOG" id="COG1544">
    <property type="taxonomic scope" value="Bacteria"/>
</dbReference>
<comment type="subunit">
    <text evidence="2">Associates exclusively with 100S ribosomes, which are dimers of 70S ribosomes.</text>
</comment>
<dbReference type="GO" id="GO:0022627">
    <property type="term" value="C:cytosolic small ribosomal subunit"/>
    <property type="evidence" value="ECO:0007669"/>
    <property type="project" value="TreeGrafter"/>
</dbReference>
<dbReference type="PANTHER" id="PTHR33231:SF1">
    <property type="entry name" value="30S RIBOSOMAL PROTEIN"/>
    <property type="match status" value="1"/>
</dbReference>
<organism evidence="6 7">
    <name type="scientific">Megalodesulfovibrio gigas (strain ATCC 19364 / DSM 1382 / NCIMB 9332 / VKM B-1759)</name>
    <name type="common">Desulfovibrio gigas</name>
    <dbReference type="NCBI Taxonomy" id="1121448"/>
    <lineage>
        <taxon>Bacteria</taxon>
        <taxon>Pseudomonadati</taxon>
        <taxon>Thermodesulfobacteriota</taxon>
        <taxon>Desulfovibrionia</taxon>
        <taxon>Desulfovibrionales</taxon>
        <taxon>Desulfovibrionaceae</taxon>
        <taxon>Megalodesulfovibrio</taxon>
    </lineage>
</organism>
<sequence length="186" mass="21297">MQITFTFKNFEPSEHLKQYAHRRFEKLTKYLERTDATAELQVALSVEKQRHMAEVKLVGDGLHLSASESSEDMYQTVDLILDKLDAQMRKHREKSKDKRKGGDVSASGRTVRTEVFQFSATPSGGRERSIVDSDHFEPKPMSIDEAAEQLENAQEQFLVFQDSDTSRVNVLYRRRNGDFGLIDPGL</sequence>
<dbReference type="Pfam" id="PF02482">
    <property type="entry name" value="Ribosomal_S30AE"/>
    <property type="match status" value="1"/>
</dbReference>
<name>T2GC70_MEGG1</name>
<evidence type="ECO:0000256" key="1">
    <source>
        <dbReference type="ARBA" id="ARBA00022845"/>
    </source>
</evidence>
<keyword evidence="7" id="KW-1185">Reference proteome</keyword>
<proteinExistence type="inferred from homology"/>
<evidence type="ECO:0000259" key="5">
    <source>
        <dbReference type="Pfam" id="PF16321"/>
    </source>
</evidence>
<dbReference type="Gene3D" id="3.30.505.50">
    <property type="entry name" value="Sigma 54 modulation/S30EA ribosomal protein, C-terminal domain"/>
    <property type="match status" value="1"/>
</dbReference>
<dbReference type="AlphaFoldDB" id="T2GC70"/>
<dbReference type="HOGENOM" id="CLU_071472_0_3_7"/>
<accession>T2GC70</accession>
<dbReference type="InterPro" id="IPR032528">
    <property type="entry name" value="Ribosom_S30AE_C"/>
</dbReference>
<dbReference type="KEGG" id="dgg:DGI_2417"/>
<dbReference type="InterPro" id="IPR034694">
    <property type="entry name" value="HPF_long/plastid"/>
</dbReference>
<dbReference type="EMBL" id="CP006585">
    <property type="protein sequence ID" value="AGW14165.1"/>
    <property type="molecule type" value="Genomic_DNA"/>
</dbReference>
<dbReference type="HAMAP" id="MF_00839">
    <property type="entry name" value="HPF"/>
    <property type="match status" value="1"/>
</dbReference>
<dbReference type="GO" id="GO:0043024">
    <property type="term" value="F:ribosomal small subunit binding"/>
    <property type="evidence" value="ECO:0007669"/>
    <property type="project" value="TreeGrafter"/>
</dbReference>
<dbReference type="GO" id="GO:0045900">
    <property type="term" value="P:negative regulation of translational elongation"/>
    <property type="evidence" value="ECO:0007669"/>
    <property type="project" value="TreeGrafter"/>
</dbReference>
<evidence type="ECO:0000256" key="3">
    <source>
        <dbReference type="ARBA" id="ARBA00041148"/>
    </source>
</evidence>
<dbReference type="PATRIC" id="fig|1121448.10.peg.2369"/>
<dbReference type="STRING" id="1121448.DGI_2417"/>